<reference evidence="2" key="1">
    <citation type="journal article" date="2022" name="Mol. Ecol. Resour.">
        <title>The genomes of chicory, endive, great burdock and yacon provide insights into Asteraceae palaeo-polyploidization history and plant inulin production.</title>
        <authorList>
            <person name="Fan W."/>
            <person name="Wang S."/>
            <person name="Wang H."/>
            <person name="Wang A."/>
            <person name="Jiang F."/>
            <person name="Liu H."/>
            <person name="Zhao H."/>
            <person name="Xu D."/>
            <person name="Zhang Y."/>
        </authorList>
    </citation>
    <scope>NUCLEOTIDE SEQUENCE [LARGE SCALE GENOMIC DNA]</scope>
    <source>
        <strain evidence="2">cv. Niubang</strain>
    </source>
</reference>
<name>A0ACB8YM61_ARCLA</name>
<proteinExistence type="predicted"/>
<comment type="caution">
    <text evidence="1">The sequence shown here is derived from an EMBL/GenBank/DDBJ whole genome shotgun (WGS) entry which is preliminary data.</text>
</comment>
<organism evidence="1 2">
    <name type="scientific">Arctium lappa</name>
    <name type="common">Greater burdock</name>
    <name type="synonym">Lappa major</name>
    <dbReference type="NCBI Taxonomy" id="4217"/>
    <lineage>
        <taxon>Eukaryota</taxon>
        <taxon>Viridiplantae</taxon>
        <taxon>Streptophyta</taxon>
        <taxon>Embryophyta</taxon>
        <taxon>Tracheophyta</taxon>
        <taxon>Spermatophyta</taxon>
        <taxon>Magnoliopsida</taxon>
        <taxon>eudicotyledons</taxon>
        <taxon>Gunneridae</taxon>
        <taxon>Pentapetalae</taxon>
        <taxon>asterids</taxon>
        <taxon>campanulids</taxon>
        <taxon>Asterales</taxon>
        <taxon>Asteraceae</taxon>
        <taxon>Carduoideae</taxon>
        <taxon>Cardueae</taxon>
        <taxon>Arctiinae</taxon>
        <taxon>Arctium</taxon>
    </lineage>
</organism>
<dbReference type="Proteomes" id="UP001055879">
    <property type="component" value="Linkage Group LG12"/>
</dbReference>
<gene>
    <name evidence="1" type="ORF">L6452_34339</name>
</gene>
<evidence type="ECO:0000313" key="1">
    <source>
        <dbReference type="EMBL" id="KAI3685105.1"/>
    </source>
</evidence>
<sequence>MYDLPPEFHIGLIGWKPKGDWTRIWPNVSDLSEIPSYPRAINIQHSMEYWLTLHLLSSIAPNVTTSCITIFVQKSTQSDVIFMSFSCHGVTIGNARFVAIERRVKTVFCKRDWWAHHPNSLLFARRHLGSAIFLLVDFGRYPSWIANVSKDVVAPYNHVVKRINASDLPSFEEWLVLVYFRGGTRQKDGGMIRQNFYDLMKDEKDVNFTFGRSSSDGVREASANFCLNLAGDTPSSNRLFDAIASHCVPVIISDEIELPFEDVLDYSKFAIFVCGSDAVKKGYLMRLFRGVRREKWSEMWEILKQISPHFEYQYLSQPGDAVDMTWQAVYRKVYFVCNKFRRKNRYEMSRKFLNARKMARANGDKVRRGDSPAV</sequence>
<reference evidence="1 2" key="2">
    <citation type="journal article" date="2022" name="Mol. Ecol. Resour.">
        <title>The genomes of chicory, endive, great burdock and yacon provide insights into Asteraceae paleo-polyploidization history and plant inulin production.</title>
        <authorList>
            <person name="Fan W."/>
            <person name="Wang S."/>
            <person name="Wang H."/>
            <person name="Wang A."/>
            <person name="Jiang F."/>
            <person name="Liu H."/>
            <person name="Zhao H."/>
            <person name="Xu D."/>
            <person name="Zhang Y."/>
        </authorList>
    </citation>
    <scope>NUCLEOTIDE SEQUENCE [LARGE SCALE GENOMIC DNA]</scope>
    <source>
        <strain evidence="2">cv. Niubang</strain>
    </source>
</reference>
<accession>A0ACB8YM61</accession>
<protein>
    <submittedName>
        <fullName evidence="1">Uncharacterized protein</fullName>
    </submittedName>
</protein>
<keyword evidence="2" id="KW-1185">Reference proteome</keyword>
<evidence type="ECO:0000313" key="2">
    <source>
        <dbReference type="Proteomes" id="UP001055879"/>
    </source>
</evidence>
<dbReference type="EMBL" id="CM042058">
    <property type="protein sequence ID" value="KAI3685105.1"/>
    <property type="molecule type" value="Genomic_DNA"/>
</dbReference>